<proteinExistence type="predicted"/>
<dbReference type="Proteomes" id="UP001177021">
    <property type="component" value="Unassembled WGS sequence"/>
</dbReference>
<organism evidence="1 2">
    <name type="scientific">Trifolium pratense</name>
    <name type="common">Red clover</name>
    <dbReference type="NCBI Taxonomy" id="57577"/>
    <lineage>
        <taxon>Eukaryota</taxon>
        <taxon>Viridiplantae</taxon>
        <taxon>Streptophyta</taxon>
        <taxon>Embryophyta</taxon>
        <taxon>Tracheophyta</taxon>
        <taxon>Spermatophyta</taxon>
        <taxon>Magnoliopsida</taxon>
        <taxon>eudicotyledons</taxon>
        <taxon>Gunneridae</taxon>
        <taxon>Pentapetalae</taxon>
        <taxon>rosids</taxon>
        <taxon>fabids</taxon>
        <taxon>Fabales</taxon>
        <taxon>Fabaceae</taxon>
        <taxon>Papilionoideae</taxon>
        <taxon>50 kb inversion clade</taxon>
        <taxon>NPAAA clade</taxon>
        <taxon>Hologalegina</taxon>
        <taxon>IRL clade</taxon>
        <taxon>Trifolieae</taxon>
        <taxon>Trifolium</taxon>
    </lineage>
</organism>
<reference evidence="1" key="1">
    <citation type="submission" date="2023-10" db="EMBL/GenBank/DDBJ databases">
        <authorList>
            <person name="Rodriguez Cubillos JULIANA M."/>
            <person name="De Vega J."/>
        </authorList>
    </citation>
    <scope>NUCLEOTIDE SEQUENCE</scope>
</reference>
<dbReference type="EMBL" id="CASHSV030000002">
    <property type="protein sequence ID" value="CAJ2635208.1"/>
    <property type="molecule type" value="Genomic_DNA"/>
</dbReference>
<comment type="caution">
    <text evidence="1">The sequence shown here is derived from an EMBL/GenBank/DDBJ whole genome shotgun (WGS) entry which is preliminary data.</text>
</comment>
<sequence length="358" mass="40175">MEEINNTPMNVAADSNWLSDLEMVDEYILFDEDCNLNLLDANQEQFLSHDIASAFEEQRQTLQQCLTTEFISTTMSKIFTDETSFESFDDFDFEKLAKELKTIDQSNNAENFSPQFSASTPSIQSPQILSFDNPNPTEFYSFDQTQNEMVTSLSLPELGNIQFSTQISKASSKNQNLETKTSQSKRPRAHGLDHIMAERKRRENLSKSFIALAALVPGLKKMDKASILADTIKYLKELKERLAVLEEPGKKTNEDQSMVVTTKPDVCSDQHYSSSHENTETESAADGIATGQSLFKVEAKVKGKDMLIRIHCQKYDGLLVKIITEIQSYQLSVVNNSVLAFGDSILDITIIAEVKGTT</sequence>
<gene>
    <name evidence="1" type="ORF">MILVUS5_LOCUS5949</name>
</gene>
<accession>A0ACB0IRP7</accession>
<keyword evidence="2" id="KW-1185">Reference proteome</keyword>
<protein>
    <submittedName>
        <fullName evidence="1">Uncharacterized protein</fullName>
    </submittedName>
</protein>
<evidence type="ECO:0000313" key="2">
    <source>
        <dbReference type="Proteomes" id="UP001177021"/>
    </source>
</evidence>
<name>A0ACB0IRP7_TRIPR</name>
<evidence type="ECO:0000313" key="1">
    <source>
        <dbReference type="EMBL" id="CAJ2635208.1"/>
    </source>
</evidence>